<protein>
    <submittedName>
        <fullName evidence="1">Uncharacterized protein</fullName>
    </submittedName>
</protein>
<organism evidence="1">
    <name type="scientific">marine sediment metagenome</name>
    <dbReference type="NCBI Taxonomy" id="412755"/>
    <lineage>
        <taxon>unclassified sequences</taxon>
        <taxon>metagenomes</taxon>
        <taxon>ecological metagenomes</taxon>
    </lineage>
</organism>
<dbReference type="EMBL" id="BARU01038090">
    <property type="protein sequence ID" value="GAH80774.1"/>
    <property type="molecule type" value="Genomic_DNA"/>
</dbReference>
<proteinExistence type="predicted"/>
<sequence length="65" mass="7546">MVLTVGLILGRGGREVDFGYITAFFPEEEKDVPILIGRHPVFEEYQVIFEEFNQKFKLIPKEDVT</sequence>
<dbReference type="AlphaFoldDB" id="X1JR73"/>
<gene>
    <name evidence="1" type="ORF">S03H2_59244</name>
</gene>
<reference evidence="1" key="1">
    <citation type="journal article" date="2014" name="Front. Microbiol.">
        <title>High frequency of phylogenetically diverse reductive dehalogenase-homologous genes in deep subseafloor sedimentary metagenomes.</title>
        <authorList>
            <person name="Kawai M."/>
            <person name="Futagami T."/>
            <person name="Toyoda A."/>
            <person name="Takaki Y."/>
            <person name="Nishi S."/>
            <person name="Hori S."/>
            <person name="Arai W."/>
            <person name="Tsubouchi T."/>
            <person name="Morono Y."/>
            <person name="Uchiyama I."/>
            <person name="Ito T."/>
            <person name="Fujiyama A."/>
            <person name="Inagaki F."/>
            <person name="Takami H."/>
        </authorList>
    </citation>
    <scope>NUCLEOTIDE SEQUENCE</scope>
    <source>
        <strain evidence="1">Expedition CK06-06</strain>
    </source>
</reference>
<evidence type="ECO:0000313" key="1">
    <source>
        <dbReference type="EMBL" id="GAH80774.1"/>
    </source>
</evidence>
<accession>X1JR73</accession>
<name>X1JR73_9ZZZZ</name>
<comment type="caution">
    <text evidence="1">The sequence shown here is derived from an EMBL/GenBank/DDBJ whole genome shotgun (WGS) entry which is preliminary data.</text>
</comment>